<dbReference type="Proteomes" id="UP001485459">
    <property type="component" value="Chromosome"/>
</dbReference>
<dbReference type="EMBL" id="CP149822">
    <property type="protein sequence ID" value="WZN41235.1"/>
    <property type="molecule type" value="Genomic_DNA"/>
</dbReference>
<keyword evidence="3" id="KW-1185">Reference proteome</keyword>
<proteinExistence type="predicted"/>
<protein>
    <submittedName>
        <fullName evidence="2">Uncharacterized protein</fullName>
    </submittedName>
</protein>
<dbReference type="RefSeq" id="WP_341836090.1">
    <property type="nucleotide sequence ID" value="NZ_CP149822.1"/>
</dbReference>
<organism evidence="2 3">
    <name type="scientific">Chitinophaga pollutisoli</name>
    <dbReference type="NCBI Taxonomy" id="3133966"/>
    <lineage>
        <taxon>Bacteria</taxon>
        <taxon>Pseudomonadati</taxon>
        <taxon>Bacteroidota</taxon>
        <taxon>Chitinophagia</taxon>
        <taxon>Chitinophagales</taxon>
        <taxon>Chitinophagaceae</taxon>
        <taxon>Chitinophaga</taxon>
    </lineage>
</organism>
<reference evidence="3" key="1">
    <citation type="submission" date="2024-03" db="EMBL/GenBank/DDBJ databases">
        <title>Chitinophaga horti sp. nov., isolated from garden soil.</title>
        <authorList>
            <person name="Lee D.S."/>
            <person name="Han D.M."/>
            <person name="Baek J.H."/>
            <person name="Choi D.G."/>
            <person name="Jeon J.H."/>
            <person name="Jeon C.O."/>
        </authorList>
    </citation>
    <scope>NUCLEOTIDE SEQUENCE [LARGE SCALE GENOMIC DNA]</scope>
    <source>
        <strain evidence="3">GPA1</strain>
    </source>
</reference>
<accession>A0ABZ2YNC7</accession>
<evidence type="ECO:0000313" key="2">
    <source>
        <dbReference type="EMBL" id="WZN41235.1"/>
    </source>
</evidence>
<feature type="compositionally biased region" description="Basic and acidic residues" evidence="1">
    <location>
        <begin position="12"/>
        <end position="22"/>
    </location>
</feature>
<sequence length="57" mass="6207">MQNIQPPAAGETECREAERFCSEAENEGFPGFARGAEIGNFDRPATEPPAQGFNLLH</sequence>
<evidence type="ECO:0000313" key="3">
    <source>
        <dbReference type="Proteomes" id="UP001485459"/>
    </source>
</evidence>
<name>A0ABZ2YNC7_9BACT</name>
<gene>
    <name evidence="2" type="ORF">WJU16_25050</name>
</gene>
<feature type="region of interest" description="Disordered" evidence="1">
    <location>
        <begin position="1"/>
        <end position="57"/>
    </location>
</feature>
<evidence type="ECO:0000256" key="1">
    <source>
        <dbReference type="SAM" id="MobiDB-lite"/>
    </source>
</evidence>